<evidence type="ECO:0000313" key="3">
    <source>
        <dbReference type="EMBL" id="QKZ23145.1"/>
    </source>
</evidence>
<dbReference type="RefSeq" id="WP_176577981.1">
    <property type="nucleotide sequence ID" value="NZ_CBDRGH010000031.1"/>
</dbReference>
<feature type="domain" description="FAD dependent oxidoreductase" evidence="2">
    <location>
        <begin position="29"/>
        <end position="393"/>
    </location>
</feature>
<evidence type="ECO:0000256" key="1">
    <source>
        <dbReference type="SAM" id="MobiDB-lite"/>
    </source>
</evidence>
<reference evidence="3 4" key="1">
    <citation type="submission" date="2020-06" db="EMBL/GenBank/DDBJ databases">
        <title>Genome mining for natural products.</title>
        <authorList>
            <person name="Zhang B."/>
            <person name="Shi J."/>
            <person name="Ge H."/>
        </authorList>
    </citation>
    <scope>NUCLEOTIDE SEQUENCE [LARGE SCALE GENOMIC DNA]</scope>
    <source>
        <strain evidence="3 4">NA02069</strain>
    </source>
</reference>
<keyword evidence="4" id="KW-1185">Reference proteome</keyword>
<dbReference type="PANTHER" id="PTHR13847:SF281">
    <property type="entry name" value="FAD DEPENDENT OXIDOREDUCTASE DOMAIN-CONTAINING PROTEIN"/>
    <property type="match status" value="1"/>
</dbReference>
<dbReference type="Gene3D" id="3.50.50.60">
    <property type="entry name" value="FAD/NAD(P)-binding domain"/>
    <property type="match status" value="1"/>
</dbReference>
<dbReference type="PANTHER" id="PTHR13847">
    <property type="entry name" value="SARCOSINE DEHYDROGENASE-RELATED"/>
    <property type="match status" value="1"/>
</dbReference>
<accession>A0A7H8TID6</accession>
<dbReference type="EMBL" id="CP056041">
    <property type="protein sequence ID" value="QKZ23145.1"/>
    <property type="molecule type" value="Genomic_DNA"/>
</dbReference>
<evidence type="ECO:0000259" key="2">
    <source>
        <dbReference type="Pfam" id="PF01266"/>
    </source>
</evidence>
<evidence type="ECO:0000313" key="4">
    <source>
        <dbReference type="Proteomes" id="UP000509418"/>
    </source>
</evidence>
<dbReference type="AlphaFoldDB" id="A0A7H8TID6"/>
<organism evidence="3 4">
    <name type="scientific">Streptomyces chartreusis</name>
    <dbReference type="NCBI Taxonomy" id="1969"/>
    <lineage>
        <taxon>Bacteria</taxon>
        <taxon>Bacillati</taxon>
        <taxon>Actinomycetota</taxon>
        <taxon>Actinomycetes</taxon>
        <taxon>Kitasatosporales</taxon>
        <taxon>Streptomycetaceae</taxon>
        <taxon>Streptomyces</taxon>
    </lineage>
</organism>
<proteinExistence type="predicted"/>
<dbReference type="InterPro" id="IPR036188">
    <property type="entry name" value="FAD/NAD-bd_sf"/>
</dbReference>
<feature type="region of interest" description="Disordered" evidence="1">
    <location>
        <begin position="1"/>
        <end position="22"/>
    </location>
</feature>
<dbReference type="Pfam" id="PF01266">
    <property type="entry name" value="DAO"/>
    <property type="match status" value="1"/>
</dbReference>
<dbReference type="PRINTS" id="PR00420">
    <property type="entry name" value="RNGMNOXGNASE"/>
</dbReference>
<dbReference type="Gene3D" id="3.30.9.10">
    <property type="entry name" value="D-Amino Acid Oxidase, subunit A, domain 2"/>
    <property type="match status" value="1"/>
</dbReference>
<sequence length="440" mass="45261">MTPSASGTPAWEQPDLPARPPLHGTVTADVAVVGAGLAGLACAYHLAERDPGREIVVIDAEGPAAGASGRGTGLLGPRAGPAIDRAVRRHGPWAARRMHLASERAVKEVLDLCGRLDVPCGLRPGAQIMATRAPAGLASLGRQAGAYRALGLDVPELSGAQVRARVGVPYTAGLLHRTAATLDPAALTGALARACAAKGVRFHGRSPLLALRAGERGGCELDFPHGRLHTGRAVLAVNSAAPSLGLPVGTIMPLEVYAVATAPVSDAAYEELGGFDGYAVVDALPMAPYFRPLPDGGLVAGGGTVTLPAGLGAPRLRAARERAWAWLGRWVRSLHPELAHLPVTHRWSGRVGMTGDGLPVVGPVHGLPGVWYIGGCCGHGLAMSVAHGAHVAAALLGEAAPGDPLPWHRSAAPRMPVHGPARPLLRTYLDALGRSTRRTC</sequence>
<dbReference type="Proteomes" id="UP000509418">
    <property type="component" value="Chromosome"/>
</dbReference>
<name>A0A7H8TID6_STRCX</name>
<dbReference type="GO" id="GO:0005737">
    <property type="term" value="C:cytoplasm"/>
    <property type="evidence" value="ECO:0007669"/>
    <property type="project" value="TreeGrafter"/>
</dbReference>
<dbReference type="SUPFAM" id="SSF51905">
    <property type="entry name" value="FAD/NAD(P)-binding domain"/>
    <property type="match status" value="1"/>
</dbReference>
<protein>
    <submittedName>
        <fullName evidence="3">FAD-binding oxidoreductase</fullName>
    </submittedName>
</protein>
<gene>
    <name evidence="3" type="ORF">HUT05_40790</name>
</gene>
<dbReference type="InterPro" id="IPR006076">
    <property type="entry name" value="FAD-dep_OxRdtase"/>
</dbReference>